<comment type="caution">
    <text evidence="2">The sequence shown here is derived from an EMBL/GenBank/DDBJ whole genome shotgun (WGS) entry which is preliminary data.</text>
</comment>
<evidence type="ECO:0000313" key="3">
    <source>
        <dbReference type="Proteomes" id="UP001155057"/>
    </source>
</evidence>
<reference evidence="2" key="1">
    <citation type="submission" date="2022-08" db="EMBL/GenBank/DDBJ databases">
        <title>Genomic Encyclopedia of Type Strains, Phase V (KMG-V): Genome sequencing to study the core and pangenomes of soil and plant-associated prokaryotes.</title>
        <authorList>
            <person name="Whitman W."/>
        </authorList>
    </citation>
    <scope>NUCLEOTIDE SEQUENCE</scope>
    <source>
        <strain evidence="2">SP3049</strain>
    </source>
</reference>
<gene>
    <name evidence="2" type="ORF">GGP61_001337</name>
</gene>
<organism evidence="2 3">
    <name type="scientific">Salinibacter ruber</name>
    <dbReference type="NCBI Taxonomy" id="146919"/>
    <lineage>
        <taxon>Bacteria</taxon>
        <taxon>Pseudomonadati</taxon>
        <taxon>Rhodothermota</taxon>
        <taxon>Rhodothermia</taxon>
        <taxon>Rhodothermales</taxon>
        <taxon>Salinibacteraceae</taxon>
        <taxon>Salinibacter</taxon>
    </lineage>
</organism>
<feature type="compositionally biased region" description="Basic and acidic residues" evidence="1">
    <location>
        <begin position="1"/>
        <end position="14"/>
    </location>
</feature>
<accession>A0A9X2Q6V1</accession>
<protein>
    <submittedName>
        <fullName evidence="2">Uncharacterized protein</fullName>
    </submittedName>
</protein>
<dbReference type="EMBL" id="JANUAE010000004">
    <property type="protein sequence ID" value="MCS3709733.1"/>
    <property type="molecule type" value="Genomic_DNA"/>
</dbReference>
<evidence type="ECO:0000313" key="2">
    <source>
        <dbReference type="EMBL" id="MCS3709733.1"/>
    </source>
</evidence>
<name>A0A9X2Q6V1_9BACT</name>
<evidence type="ECO:0000256" key="1">
    <source>
        <dbReference type="SAM" id="MobiDB-lite"/>
    </source>
</evidence>
<proteinExistence type="predicted"/>
<dbReference type="AlphaFoldDB" id="A0A9X2Q6V1"/>
<feature type="region of interest" description="Disordered" evidence="1">
    <location>
        <begin position="75"/>
        <end position="102"/>
    </location>
</feature>
<dbReference type="Proteomes" id="UP001155057">
    <property type="component" value="Unassembled WGS sequence"/>
</dbReference>
<dbReference type="RefSeq" id="WP_259123530.1">
    <property type="nucleotide sequence ID" value="NZ_JANTZO010000005.1"/>
</dbReference>
<feature type="region of interest" description="Disordered" evidence="1">
    <location>
        <begin position="1"/>
        <end position="24"/>
    </location>
</feature>
<sequence length="120" mass="13478">MAIRRGPEAVKKELGAPQEAPGSWEGTIWFAEPDHPRATFRWLNPDPEDENHDALEIEMYTDPGEAWSVAFFEETEDEEGNVSDGIAQQPRPEGQKINPGIGRSFVGAMQYVEDLMRAHP</sequence>